<evidence type="ECO:0000313" key="3">
    <source>
        <dbReference type="EMBL" id="RWR84267.1"/>
    </source>
</evidence>
<dbReference type="EMBL" id="QPKB01000005">
    <property type="protein sequence ID" value="RWR84267.1"/>
    <property type="molecule type" value="Genomic_DNA"/>
</dbReference>
<reference evidence="3 4" key="1">
    <citation type="journal article" date="2019" name="Nat. Plants">
        <title>Stout camphor tree genome fills gaps in understanding of flowering plant genome evolution.</title>
        <authorList>
            <person name="Chaw S.M."/>
            <person name="Liu Y.C."/>
            <person name="Wu Y.W."/>
            <person name="Wang H.Y."/>
            <person name="Lin C.I."/>
            <person name="Wu C.S."/>
            <person name="Ke H.M."/>
            <person name="Chang L.Y."/>
            <person name="Hsu C.Y."/>
            <person name="Yang H.T."/>
            <person name="Sudianto E."/>
            <person name="Hsu M.H."/>
            <person name="Wu K.P."/>
            <person name="Wang L.N."/>
            <person name="Leebens-Mack J.H."/>
            <person name="Tsai I.J."/>
        </authorList>
    </citation>
    <scope>NUCLEOTIDE SEQUENCE [LARGE SCALE GENOMIC DNA]</scope>
    <source>
        <strain evidence="4">cv. Chaw 1501</strain>
        <tissue evidence="3">Young leaves</tissue>
    </source>
</reference>
<evidence type="ECO:0000256" key="2">
    <source>
        <dbReference type="SAM" id="Phobius"/>
    </source>
</evidence>
<dbReference type="AlphaFoldDB" id="A0A3S3NBB1"/>
<feature type="transmembrane region" description="Helical" evidence="2">
    <location>
        <begin position="136"/>
        <end position="156"/>
    </location>
</feature>
<name>A0A3S3NBB1_9MAGN</name>
<evidence type="ECO:0000313" key="4">
    <source>
        <dbReference type="Proteomes" id="UP000283530"/>
    </source>
</evidence>
<keyword evidence="4" id="KW-1185">Reference proteome</keyword>
<keyword evidence="2" id="KW-1133">Transmembrane helix</keyword>
<sequence>MLTVEKVQPSITNIDSLIRNGDYVGYQSASFLLEHLKYLGFSEDKLKPYATVDEYAEALSRGSSNNGVSVIIDEIPYIKVFPRGSDVVLDVSRAVLNLRNSKDMADIENKWFGDGTRCPDSLETPLTYKKFFLKDFSGPILLTAGIAMLVVVAFLLEPYCRLWLRRFINLRGRPRPNAVADQGVPQQGPPPVDQVVPQQGPPPADQVVPQQGPPPPIPAANQVLPQQGPPPLIPAADQVEPQQGPPPPIPAADQVEPQQGPPPPIPASNQVETQQGPPPPIPAADQVEPQQGPPPPIPAADQVEPQQGPPPPIPACDQVEPQKEPLPPIPACDQVEPQQGPPPPILAANQVETQQGPTPPIPAVDSVQQESTSFHEAAPGASSLEPSPSYINGDGDNPNKRQRIN</sequence>
<keyword evidence="2" id="KW-0812">Transmembrane</keyword>
<dbReference type="Proteomes" id="UP000283530">
    <property type="component" value="Unassembled WGS sequence"/>
</dbReference>
<dbReference type="PANTHER" id="PTHR18966">
    <property type="entry name" value="IONOTROPIC GLUTAMATE RECEPTOR"/>
    <property type="match status" value="1"/>
</dbReference>
<protein>
    <submittedName>
        <fullName evidence="3">Glutamate receptor 2.8-like protein</fullName>
    </submittedName>
</protein>
<dbReference type="SUPFAM" id="SSF53850">
    <property type="entry name" value="Periplasmic binding protein-like II"/>
    <property type="match status" value="1"/>
</dbReference>
<dbReference type="OrthoDB" id="5984008at2759"/>
<dbReference type="STRING" id="337451.A0A3S3NBB1"/>
<organism evidence="3 4">
    <name type="scientific">Cinnamomum micranthum f. kanehirae</name>
    <dbReference type="NCBI Taxonomy" id="337451"/>
    <lineage>
        <taxon>Eukaryota</taxon>
        <taxon>Viridiplantae</taxon>
        <taxon>Streptophyta</taxon>
        <taxon>Embryophyta</taxon>
        <taxon>Tracheophyta</taxon>
        <taxon>Spermatophyta</taxon>
        <taxon>Magnoliopsida</taxon>
        <taxon>Magnoliidae</taxon>
        <taxon>Laurales</taxon>
        <taxon>Lauraceae</taxon>
        <taxon>Cinnamomum</taxon>
    </lineage>
</organism>
<dbReference type="InterPro" id="IPR015683">
    <property type="entry name" value="Ionotropic_Glu_rcpt"/>
</dbReference>
<accession>A0A3S3NBB1</accession>
<comment type="caution">
    <text evidence="3">The sequence shown here is derived from an EMBL/GenBank/DDBJ whole genome shotgun (WGS) entry which is preliminary data.</text>
</comment>
<keyword evidence="3" id="KW-0675">Receptor</keyword>
<gene>
    <name evidence="3" type="ORF">CKAN_01306400</name>
</gene>
<proteinExistence type="predicted"/>
<evidence type="ECO:0000256" key="1">
    <source>
        <dbReference type="SAM" id="MobiDB-lite"/>
    </source>
</evidence>
<keyword evidence="2" id="KW-0472">Membrane</keyword>
<feature type="region of interest" description="Disordered" evidence="1">
    <location>
        <begin position="178"/>
        <end position="405"/>
    </location>
</feature>